<name>Q2LYE4_SYNAS</name>
<keyword evidence="3" id="KW-1185">Reference proteome</keyword>
<dbReference type="OrthoDB" id="5521335at2"/>
<dbReference type="Proteomes" id="UP000001933">
    <property type="component" value="Chromosome"/>
</dbReference>
<dbReference type="InParanoid" id="Q2LYE4"/>
<sequence length="146" mass="16808">MNSGTENLPPRKNRKEARQRLQKELHESRKSRLKDELMEHIGRQNAIGMAELHELIYGESWENRINDTRGIRKLITELRNEGRPICSISNRNGGGYYLAAAGSELENYLQANERRALRVLARNSRIKKIALPEYLGQVRLSLEEAA</sequence>
<dbReference type="AlphaFoldDB" id="Q2LYE4"/>
<dbReference type="HOGENOM" id="CLU_1776518_0_0_7"/>
<dbReference type="EMBL" id="CP000252">
    <property type="protein sequence ID" value="ABC76403.1"/>
    <property type="molecule type" value="Genomic_DNA"/>
</dbReference>
<protein>
    <submittedName>
        <fullName evidence="2">Hypothetical cytosolic protein</fullName>
    </submittedName>
</protein>
<feature type="region of interest" description="Disordered" evidence="1">
    <location>
        <begin position="1"/>
        <end position="32"/>
    </location>
</feature>
<feature type="compositionally biased region" description="Basic and acidic residues" evidence="1">
    <location>
        <begin position="16"/>
        <end position="32"/>
    </location>
</feature>
<evidence type="ECO:0000256" key="1">
    <source>
        <dbReference type="SAM" id="MobiDB-lite"/>
    </source>
</evidence>
<dbReference type="eggNOG" id="ENOG50336AF">
    <property type="taxonomic scope" value="Bacteria"/>
</dbReference>
<reference evidence="2 3" key="1">
    <citation type="journal article" date="2007" name="Proc. Natl. Acad. Sci. U.S.A.">
        <title>The genome of Syntrophus aciditrophicus: life at the thermodynamic limit of microbial growth.</title>
        <authorList>
            <person name="McInerney M.J."/>
            <person name="Rohlin L."/>
            <person name="Mouttaki H."/>
            <person name="Kim U."/>
            <person name="Krupp R.S."/>
            <person name="Rios-Hernandez L."/>
            <person name="Sieber J."/>
            <person name="Struchtemeyer C.G."/>
            <person name="Bhattacharyya A."/>
            <person name="Campbell J.W."/>
            <person name="Gunsalus R.P."/>
        </authorList>
    </citation>
    <scope>NUCLEOTIDE SEQUENCE [LARGE SCALE GENOMIC DNA]</scope>
    <source>
        <strain evidence="2 3">SB</strain>
    </source>
</reference>
<organism evidence="2 3">
    <name type="scientific">Syntrophus aciditrophicus (strain SB)</name>
    <dbReference type="NCBI Taxonomy" id="56780"/>
    <lineage>
        <taxon>Bacteria</taxon>
        <taxon>Pseudomonadati</taxon>
        <taxon>Thermodesulfobacteriota</taxon>
        <taxon>Syntrophia</taxon>
        <taxon>Syntrophales</taxon>
        <taxon>Syntrophaceae</taxon>
        <taxon>Syntrophus</taxon>
    </lineage>
</organism>
<evidence type="ECO:0000313" key="3">
    <source>
        <dbReference type="Proteomes" id="UP000001933"/>
    </source>
</evidence>
<dbReference type="KEGG" id="sat:SYN_02322"/>
<dbReference type="RefSeq" id="WP_011416437.1">
    <property type="nucleotide sequence ID" value="NC_007759.1"/>
</dbReference>
<evidence type="ECO:0000313" key="2">
    <source>
        <dbReference type="EMBL" id="ABC76403.1"/>
    </source>
</evidence>
<proteinExistence type="predicted"/>
<accession>Q2LYE4</accession>
<gene>
    <name evidence="2" type="ORF">SYN_02322</name>
</gene>
<dbReference type="STRING" id="56780.SYN_02322"/>